<dbReference type="RefSeq" id="WP_068746331.1">
    <property type="nucleotide sequence ID" value="NZ_LSRE01000023.1"/>
</dbReference>
<evidence type="ECO:0000313" key="3">
    <source>
        <dbReference type="EMBL" id="KXO95977.1"/>
    </source>
</evidence>
<feature type="domain" description="YiaAB two helix" evidence="2">
    <location>
        <begin position="14"/>
        <end position="66"/>
    </location>
</feature>
<dbReference type="Pfam" id="PF05360">
    <property type="entry name" value="YiaAB"/>
    <property type="match status" value="1"/>
</dbReference>
<evidence type="ECO:0000313" key="4">
    <source>
        <dbReference type="Proteomes" id="UP000070409"/>
    </source>
</evidence>
<feature type="transmembrane region" description="Helical" evidence="1">
    <location>
        <begin position="12"/>
        <end position="38"/>
    </location>
</feature>
<accession>A0A137ZCR4</accession>
<dbReference type="InterPro" id="IPR008024">
    <property type="entry name" value="YiaAB"/>
</dbReference>
<protein>
    <recommendedName>
        <fullName evidence="2">YiaAB two helix domain-containing protein</fullName>
    </recommendedName>
</protein>
<name>A0A137ZCR4_9ACTN</name>
<keyword evidence="1" id="KW-0812">Transmembrane</keyword>
<organism evidence="3 4">
    <name type="scientific">Tsukamurella pseudospumae</name>
    <dbReference type="NCBI Taxonomy" id="239498"/>
    <lineage>
        <taxon>Bacteria</taxon>
        <taxon>Bacillati</taxon>
        <taxon>Actinomycetota</taxon>
        <taxon>Actinomycetes</taxon>
        <taxon>Mycobacteriales</taxon>
        <taxon>Tsukamurellaceae</taxon>
        <taxon>Tsukamurella</taxon>
    </lineage>
</organism>
<evidence type="ECO:0000259" key="2">
    <source>
        <dbReference type="Pfam" id="PF05360"/>
    </source>
</evidence>
<sequence>MTSTATAPKPTAAFFIQSAIAFGVSAGSLLVGAFYLPVDPWQRGFLIVGALFLITSTFNLAKVIRDQQEANSIRVRVDEARLDKLMAEHDPLRSVG</sequence>
<dbReference type="EMBL" id="LSRE01000023">
    <property type="protein sequence ID" value="KXO95977.1"/>
    <property type="molecule type" value="Genomic_DNA"/>
</dbReference>
<proteinExistence type="predicted"/>
<dbReference type="PANTHER" id="PTHR37290">
    <property type="entry name" value="INNER MEMBRANE PROTEIN YIAA-RELATED"/>
    <property type="match status" value="1"/>
</dbReference>
<evidence type="ECO:0000256" key="1">
    <source>
        <dbReference type="SAM" id="Phobius"/>
    </source>
</evidence>
<keyword evidence="1" id="KW-0472">Membrane</keyword>
<gene>
    <name evidence="3" type="ORF">AXK61_04695</name>
</gene>
<dbReference type="PANTHER" id="PTHR37290:SF1">
    <property type="entry name" value="INNER MEMBRANE PROTEIN YIAA"/>
    <property type="match status" value="1"/>
</dbReference>
<reference evidence="3 4" key="1">
    <citation type="submission" date="2016-02" db="EMBL/GenBank/DDBJ databases">
        <authorList>
            <person name="Teng J.L."/>
            <person name="Tang Y."/>
            <person name="Huang Y."/>
            <person name="Guo F."/>
            <person name="Wei W."/>
            <person name="Chen J.H."/>
            <person name="Wong S.Y."/>
            <person name="Lau S.K."/>
            <person name="Woo P.C."/>
        </authorList>
    </citation>
    <scope>NUCLEOTIDE SEQUENCE [LARGE SCALE GENOMIC DNA]</scope>
    <source>
        <strain evidence="3 4">JCM 13375</strain>
    </source>
</reference>
<keyword evidence="4" id="KW-1185">Reference proteome</keyword>
<keyword evidence="1" id="KW-1133">Transmembrane helix</keyword>
<dbReference type="InterPro" id="IPR038972">
    <property type="entry name" value="YiaA-like"/>
</dbReference>
<comment type="caution">
    <text evidence="3">The sequence shown here is derived from an EMBL/GenBank/DDBJ whole genome shotgun (WGS) entry which is preliminary data.</text>
</comment>
<feature type="transmembrane region" description="Helical" evidence="1">
    <location>
        <begin position="44"/>
        <end position="64"/>
    </location>
</feature>
<dbReference type="Proteomes" id="UP000070409">
    <property type="component" value="Unassembled WGS sequence"/>
</dbReference>